<sequence>MPRVPIDAIIPGMVAAADVATPDGRLALPAGQVIGPRHLESFRRLGVTDVDIDDAPAEGPPGQDEINRHLEGAAAYAGDFFAFLDPDHPVVLALFRHVAGGVARDMARGVALPSLEERRAVNVEHLADVMPMEIAAPARLVAHETELASFPDIYFRLKEEMESPKSSMSRITALISRDVSLSAKLLRLANSPLYSFSGAVETIERAVALIGMDQISTLALGVTAINYFKGIPPELVDMRSFWRHAVSCGLFAKLLANAAGVNNVERFFVEGLLHDTGRLILFKKMPYASTDALLYARENRVPVVEAERVTFGYCHTDVSKPLLAHWRFPSGISDGINHHHDPDEAKTPRQAAIIHVADLMANAMEIAIGNLYVLPPFEASAWEMLGIGLERLPEIIAEFEQQAAKTISAFV</sequence>
<dbReference type="AlphaFoldDB" id="A0A0W8G8B9"/>
<evidence type="ECO:0000259" key="1">
    <source>
        <dbReference type="PROSITE" id="PS51833"/>
    </source>
</evidence>
<feature type="domain" description="HDOD" evidence="1">
    <location>
        <begin position="147"/>
        <end position="342"/>
    </location>
</feature>
<dbReference type="Gene3D" id="1.10.3210.10">
    <property type="entry name" value="Hypothetical protein af1432"/>
    <property type="match status" value="1"/>
</dbReference>
<dbReference type="PROSITE" id="PS51833">
    <property type="entry name" value="HDOD"/>
    <property type="match status" value="1"/>
</dbReference>
<dbReference type="Pfam" id="PF08668">
    <property type="entry name" value="HDOD"/>
    <property type="match status" value="1"/>
</dbReference>
<dbReference type="PANTHER" id="PTHR33525">
    <property type="match status" value="1"/>
</dbReference>
<proteinExistence type="predicted"/>
<gene>
    <name evidence="2" type="ORF">ASZ90_000873</name>
</gene>
<accession>A0A0W8G8B9</accession>
<dbReference type="InterPro" id="IPR052340">
    <property type="entry name" value="RNase_Y/CdgJ"/>
</dbReference>
<comment type="caution">
    <text evidence="2">The sequence shown here is derived from an EMBL/GenBank/DDBJ whole genome shotgun (WGS) entry which is preliminary data.</text>
</comment>
<evidence type="ECO:0000313" key="2">
    <source>
        <dbReference type="EMBL" id="KUG29234.1"/>
    </source>
</evidence>
<organism evidence="2">
    <name type="scientific">hydrocarbon metagenome</name>
    <dbReference type="NCBI Taxonomy" id="938273"/>
    <lineage>
        <taxon>unclassified sequences</taxon>
        <taxon>metagenomes</taxon>
        <taxon>ecological metagenomes</taxon>
    </lineage>
</organism>
<dbReference type="SUPFAM" id="SSF109604">
    <property type="entry name" value="HD-domain/PDEase-like"/>
    <property type="match status" value="1"/>
</dbReference>
<dbReference type="InterPro" id="IPR013976">
    <property type="entry name" value="HDOD"/>
</dbReference>
<reference evidence="2" key="1">
    <citation type="journal article" date="2015" name="Proc. Natl. Acad. Sci. U.S.A.">
        <title>Networks of energetic and metabolic interactions define dynamics in microbial communities.</title>
        <authorList>
            <person name="Embree M."/>
            <person name="Liu J.K."/>
            <person name="Al-Bassam M.M."/>
            <person name="Zengler K."/>
        </authorList>
    </citation>
    <scope>NUCLEOTIDE SEQUENCE</scope>
</reference>
<name>A0A0W8G8B9_9ZZZZ</name>
<protein>
    <submittedName>
        <fullName evidence="2">Putative signal transduction protein</fullName>
    </submittedName>
</protein>
<dbReference type="PANTHER" id="PTHR33525:SF3">
    <property type="entry name" value="RIBONUCLEASE Y"/>
    <property type="match status" value="1"/>
</dbReference>
<dbReference type="EMBL" id="LNQE01000115">
    <property type="protein sequence ID" value="KUG29234.1"/>
    <property type="molecule type" value="Genomic_DNA"/>
</dbReference>